<dbReference type="SUPFAM" id="SSF56935">
    <property type="entry name" value="Porins"/>
    <property type="match status" value="1"/>
</dbReference>
<keyword evidence="10" id="KW-1185">Reference proteome</keyword>
<feature type="domain" description="TonB-dependent receptor plug" evidence="8">
    <location>
        <begin position="133"/>
        <end position="239"/>
    </location>
</feature>
<dbReference type="FunFam" id="2.170.130.10:FF:000003">
    <property type="entry name" value="SusC/RagA family TonB-linked outer membrane protein"/>
    <property type="match status" value="1"/>
</dbReference>
<dbReference type="InterPro" id="IPR037066">
    <property type="entry name" value="Plug_dom_sf"/>
</dbReference>
<comment type="similarity">
    <text evidence="7">Belongs to the TonB-dependent receptor family.</text>
</comment>
<keyword evidence="2 7" id="KW-0813">Transport</keyword>
<evidence type="ECO:0000256" key="2">
    <source>
        <dbReference type="ARBA" id="ARBA00022448"/>
    </source>
</evidence>
<keyword evidence="6 7" id="KW-0998">Cell outer membrane</keyword>
<keyword evidence="5 7" id="KW-0472">Membrane</keyword>
<keyword evidence="3 7" id="KW-1134">Transmembrane beta strand</keyword>
<dbReference type="PROSITE" id="PS52016">
    <property type="entry name" value="TONB_DEPENDENT_REC_3"/>
    <property type="match status" value="1"/>
</dbReference>
<keyword evidence="4 7" id="KW-0812">Transmembrane</keyword>
<evidence type="ECO:0000256" key="3">
    <source>
        <dbReference type="ARBA" id="ARBA00022452"/>
    </source>
</evidence>
<dbReference type="InterPro" id="IPR012910">
    <property type="entry name" value="Plug_dom"/>
</dbReference>
<comment type="caution">
    <text evidence="9">The sequence shown here is derived from an EMBL/GenBank/DDBJ whole genome shotgun (WGS) entry which is preliminary data.</text>
</comment>
<evidence type="ECO:0000256" key="4">
    <source>
        <dbReference type="ARBA" id="ARBA00022692"/>
    </source>
</evidence>
<dbReference type="InterPro" id="IPR039426">
    <property type="entry name" value="TonB-dep_rcpt-like"/>
</dbReference>
<evidence type="ECO:0000256" key="1">
    <source>
        <dbReference type="ARBA" id="ARBA00004571"/>
    </source>
</evidence>
<name>A0A327WR87_LARAB</name>
<dbReference type="Gene3D" id="2.60.40.1120">
    <property type="entry name" value="Carboxypeptidase-like, regulatory domain"/>
    <property type="match status" value="1"/>
</dbReference>
<dbReference type="InterPro" id="IPR023997">
    <property type="entry name" value="TonB-dep_OMP_SusC/RagA_CS"/>
</dbReference>
<evidence type="ECO:0000313" key="9">
    <source>
        <dbReference type="EMBL" id="RAJ94456.1"/>
    </source>
</evidence>
<dbReference type="SUPFAM" id="SSF49464">
    <property type="entry name" value="Carboxypeptidase regulatory domain-like"/>
    <property type="match status" value="1"/>
</dbReference>
<comment type="subcellular location">
    <subcellularLocation>
        <location evidence="1 7">Cell outer membrane</location>
        <topology evidence="1 7">Multi-pass membrane protein</topology>
    </subcellularLocation>
</comment>
<dbReference type="GO" id="GO:0009279">
    <property type="term" value="C:cell outer membrane"/>
    <property type="evidence" value="ECO:0007669"/>
    <property type="project" value="UniProtKB-SubCell"/>
</dbReference>
<evidence type="ECO:0000256" key="7">
    <source>
        <dbReference type="PROSITE-ProRule" id="PRU01360"/>
    </source>
</evidence>
<dbReference type="EMBL" id="QLMC01000005">
    <property type="protein sequence ID" value="RAJ94456.1"/>
    <property type="molecule type" value="Genomic_DNA"/>
</dbReference>
<dbReference type="InterPro" id="IPR023996">
    <property type="entry name" value="TonB-dep_OMP_SusC/RagA"/>
</dbReference>
<accession>A0A327WR87</accession>
<dbReference type="Gene3D" id="2.170.130.10">
    <property type="entry name" value="TonB-dependent receptor, plug domain"/>
    <property type="match status" value="1"/>
</dbReference>
<dbReference type="Proteomes" id="UP000248790">
    <property type="component" value="Unassembled WGS sequence"/>
</dbReference>
<dbReference type="NCBIfam" id="TIGR04056">
    <property type="entry name" value="OMP_RagA_SusC"/>
    <property type="match status" value="1"/>
</dbReference>
<reference evidence="9 10" key="1">
    <citation type="submission" date="2018-06" db="EMBL/GenBank/DDBJ databases">
        <title>Genomic Encyclopedia of Archaeal and Bacterial Type Strains, Phase II (KMG-II): from individual species to whole genera.</title>
        <authorList>
            <person name="Goeker M."/>
        </authorList>
    </citation>
    <scope>NUCLEOTIDE SEQUENCE [LARGE SCALE GENOMIC DNA]</scope>
    <source>
        <strain evidence="9 10">DSM 21851</strain>
    </source>
</reference>
<evidence type="ECO:0000259" key="8">
    <source>
        <dbReference type="Pfam" id="PF07715"/>
    </source>
</evidence>
<dbReference type="InterPro" id="IPR008969">
    <property type="entry name" value="CarboxyPept-like_regulatory"/>
</dbReference>
<dbReference type="Pfam" id="PF13715">
    <property type="entry name" value="CarbopepD_reg_2"/>
    <property type="match status" value="1"/>
</dbReference>
<sequence length="1025" mass="112151">MTVFLKRSDRALSIILFFMSVVLGAASAVAEPIYTGNSPVDQLISGTVTDETGAVLPGANVVLKGTTKGTTTGANGTFQIEVPGQESTLIVSFLGYITQEVAVGNRTDLKITLQADRKALDEVVVVGYGTQSKRNVTGAIASVDMKALENLPNTNVGQALRGRVAGVQFTDNGRPGQGGSILVRGARSITASNNPLIILDGIFFEGSINDINPGDIASMEVLKDASATAIYGARAANGVILITSKKGTTEKPTIRFGVLYGASNWSNRPKMLSPERYIQQRLDWRAQANLPSDPAKIADYLDATEAKNYLAGNTVDPWDLVSQQSSIQNYDLSISGRSGRTNYFISSNFNKDKGLIFNDNSTRTSVRMNIENQVVDWLKIGVNAQYSERDLSGVEANMASAFWTSPFVSPWLDEAKTDPNPFPTEDLLGGSALFGAITNQNQEVQRNLFANFFGIVDVPFIKGLSYRINYSPNYRWYNVNNFSPIYQRNGLNNLGSASRRIDFNKNWVLENILTYTRQLTENHAFDLTLLYGRNQANSESILASGVDFTGVSDVNGWNNLSLARIQTTTYPSGVLGASNVDAISSMARLNYRFMNRYLLTLTARRDANSVFGANKKFGTFPSVALAWVVSDEAFMEKVPLVNSLKLRASYGSVGNQAISAYQSLVRQNQVQYVFGDGGATTVGILPANMANPNLSWETTTTTNIGLDFELLKGRLGGTVEWYNLATKDLLLNRQLPTPTGFSNVLTNVGATNNRGVEIALNSVNLTRDKFEWSSSLTFSANKNKIVHIYRSDVNGDGVEDDDIGNRWFIGSPINVIYDYTFDGIYQQNDQIPVGQKAGFVKVKDLNGDGKIDADDRSVIGNRDAIYRWGLANNFKYGRLNLMVMLNSLMGWQAVNNVTANSNSVSGAGDGNFPDRAVNRPDLGWWTPENKSNTRASLVYTNPLATAADLIQSRDFVRIQEVALSYDLPVDLLSRLKMSSLRVFLSGRNLHTFTKWTGMDPESGYATRGTSFPTPRTLSAGLNVSF</sequence>
<evidence type="ECO:0000313" key="10">
    <source>
        <dbReference type="Proteomes" id="UP000248790"/>
    </source>
</evidence>
<evidence type="ECO:0000256" key="5">
    <source>
        <dbReference type="ARBA" id="ARBA00023136"/>
    </source>
</evidence>
<dbReference type="OrthoDB" id="9768177at2"/>
<dbReference type="NCBIfam" id="TIGR04057">
    <property type="entry name" value="SusC_RagA_signa"/>
    <property type="match status" value="1"/>
</dbReference>
<dbReference type="InterPro" id="IPR036942">
    <property type="entry name" value="Beta-barrel_TonB_sf"/>
</dbReference>
<dbReference type="AlphaFoldDB" id="A0A327WR87"/>
<organism evidence="9 10">
    <name type="scientific">Larkinella arboricola</name>
    <dbReference type="NCBI Taxonomy" id="643671"/>
    <lineage>
        <taxon>Bacteria</taxon>
        <taxon>Pseudomonadati</taxon>
        <taxon>Bacteroidota</taxon>
        <taxon>Cytophagia</taxon>
        <taxon>Cytophagales</taxon>
        <taxon>Spirosomataceae</taxon>
        <taxon>Larkinella</taxon>
    </lineage>
</organism>
<evidence type="ECO:0000256" key="6">
    <source>
        <dbReference type="ARBA" id="ARBA00023237"/>
    </source>
</evidence>
<protein>
    <submittedName>
        <fullName evidence="9">TonB-linked SusC/RagA family outer membrane protein</fullName>
    </submittedName>
</protein>
<dbReference type="RefSeq" id="WP_111630333.1">
    <property type="nucleotide sequence ID" value="NZ_QLMC01000005.1"/>
</dbReference>
<proteinExistence type="inferred from homology"/>
<dbReference type="Gene3D" id="2.40.170.20">
    <property type="entry name" value="TonB-dependent receptor, beta-barrel domain"/>
    <property type="match status" value="1"/>
</dbReference>
<gene>
    <name evidence="9" type="ORF">LX87_04343</name>
</gene>
<dbReference type="Pfam" id="PF07715">
    <property type="entry name" value="Plug"/>
    <property type="match status" value="1"/>
</dbReference>